<keyword evidence="1" id="KW-0575">Peroxidase</keyword>
<reference evidence="1 2" key="1">
    <citation type="journal article" date="2016" name="Sci. Rep.">
        <title>Draft genome sequencing and secretome analysis of fungal phytopathogen Ascochyta rabiei provides insight into the necrotrophic effector repertoire.</title>
        <authorList>
            <person name="Verma S."/>
            <person name="Gazara R.K."/>
            <person name="Nizam S."/>
            <person name="Parween S."/>
            <person name="Chattopadhyay D."/>
            <person name="Verma P.K."/>
        </authorList>
    </citation>
    <scope>NUCLEOTIDE SEQUENCE [LARGE SCALE GENOMIC DNA]</scope>
    <source>
        <strain evidence="1 2">ArDII</strain>
    </source>
</reference>
<keyword evidence="1" id="KW-0560">Oxidoreductase</keyword>
<dbReference type="PANTHER" id="PTHR33577:SF1">
    <property type="entry name" value="HEME HALOPEROXIDASE FAMILY PROFILE DOMAIN-CONTAINING PROTEIN"/>
    <property type="match status" value="1"/>
</dbReference>
<organism evidence="1 2">
    <name type="scientific">Didymella rabiei</name>
    <name type="common">Chickpea ascochyta blight fungus</name>
    <name type="synonym">Mycosphaerella rabiei</name>
    <dbReference type="NCBI Taxonomy" id="5454"/>
    <lineage>
        <taxon>Eukaryota</taxon>
        <taxon>Fungi</taxon>
        <taxon>Dikarya</taxon>
        <taxon>Ascomycota</taxon>
        <taxon>Pezizomycotina</taxon>
        <taxon>Dothideomycetes</taxon>
        <taxon>Pleosporomycetidae</taxon>
        <taxon>Pleosporales</taxon>
        <taxon>Pleosporineae</taxon>
        <taxon>Didymellaceae</taxon>
        <taxon>Ascochyta</taxon>
    </lineage>
</organism>
<dbReference type="Proteomes" id="UP000076837">
    <property type="component" value="Unassembled WGS sequence"/>
</dbReference>
<dbReference type="OrthoDB" id="407298at2759"/>
<dbReference type="EMBL" id="JYNV01000059">
    <property type="protein sequence ID" value="KZM27759.1"/>
    <property type="molecule type" value="Genomic_DNA"/>
</dbReference>
<dbReference type="PANTHER" id="PTHR33577">
    <property type="entry name" value="STERIGMATOCYSTIN BIOSYNTHESIS PEROXIDASE STCC-RELATED"/>
    <property type="match status" value="1"/>
</dbReference>
<dbReference type="Gene3D" id="1.10.489.10">
    <property type="entry name" value="Chloroperoxidase-like"/>
    <property type="match status" value="1"/>
</dbReference>
<proteinExistence type="predicted"/>
<sequence>MRSWENLYNCAESYTLEDVAAQSDYVTRWSTLNDSYYFSAPFSGMVAPAAHNFVINFMSNYSAENPGGFLSRDVLKSFFAVTGEGPGSFVHNRGKERIPDNWYERPLANAYNISEVLADDQVPGIVRIGRNTVTTNSFAGVDLQDLTSGAFNAADFANGNKGACFLLQASLACLPDISNPLLSFC</sequence>
<comment type="caution">
    <text evidence="1">The sequence shown here is derived from an EMBL/GenBank/DDBJ whole genome shotgun (WGS) entry which is preliminary data.</text>
</comment>
<accession>A0A163LFL4</accession>
<protein>
    <submittedName>
        <fullName evidence="1">Peroxidase</fullName>
    </submittedName>
</protein>
<dbReference type="GO" id="GO:0004601">
    <property type="term" value="F:peroxidase activity"/>
    <property type="evidence" value="ECO:0007669"/>
    <property type="project" value="UniProtKB-KW"/>
</dbReference>
<evidence type="ECO:0000313" key="2">
    <source>
        <dbReference type="Proteomes" id="UP000076837"/>
    </source>
</evidence>
<evidence type="ECO:0000313" key="1">
    <source>
        <dbReference type="EMBL" id="KZM27759.1"/>
    </source>
</evidence>
<dbReference type="AlphaFoldDB" id="A0A163LFL4"/>
<name>A0A163LFL4_DIDRA</name>
<gene>
    <name evidence="1" type="ORF">ST47_g1101</name>
</gene>
<keyword evidence="2" id="KW-1185">Reference proteome</keyword>
<dbReference type="InterPro" id="IPR036851">
    <property type="entry name" value="Chloroperoxidase-like_sf"/>
</dbReference>